<dbReference type="Proteomes" id="UP001207605">
    <property type="component" value="Unassembled WGS sequence"/>
</dbReference>
<keyword evidence="2" id="KW-1185">Reference proteome</keyword>
<protein>
    <submittedName>
        <fullName evidence="1">Uncharacterized protein</fullName>
    </submittedName>
</protein>
<dbReference type="RefSeq" id="WP_118451895.1">
    <property type="nucleotide sequence ID" value="NZ_JAOQJV010000001.1"/>
</dbReference>
<organism evidence="1 2">
    <name type="scientific">Dorea ammoniilytica</name>
    <dbReference type="NCBI Taxonomy" id="2981788"/>
    <lineage>
        <taxon>Bacteria</taxon>
        <taxon>Bacillati</taxon>
        <taxon>Bacillota</taxon>
        <taxon>Clostridia</taxon>
        <taxon>Lachnospirales</taxon>
        <taxon>Lachnospiraceae</taxon>
        <taxon>Dorea</taxon>
    </lineage>
</organism>
<accession>A0ABT2S310</accession>
<evidence type="ECO:0000313" key="2">
    <source>
        <dbReference type="Proteomes" id="UP001207605"/>
    </source>
</evidence>
<reference evidence="1 2" key="1">
    <citation type="journal article" date="2021" name="ISME Commun">
        <title>Automated analysis of genomic sequences facilitates high-throughput and comprehensive description of bacteria.</title>
        <authorList>
            <person name="Hitch T.C.A."/>
        </authorList>
    </citation>
    <scope>NUCLEOTIDE SEQUENCE [LARGE SCALE GENOMIC DNA]</scope>
    <source>
        <strain evidence="1 2">Sanger_02</strain>
    </source>
</reference>
<dbReference type="EMBL" id="JAOQJV010000001">
    <property type="protein sequence ID" value="MCU6698893.1"/>
    <property type="molecule type" value="Genomic_DNA"/>
</dbReference>
<sequence>MKYYSNLYVSEGLEKKKDKVIARLERRKIQPDLHVILLPECDHNQLEIVNAMYLLQPGYPREGRMVVGIAKGFEEAVELVEEISREVYDATGDLELRDYIQAKEQED</sequence>
<comment type="caution">
    <text evidence="1">The sequence shown here is derived from an EMBL/GenBank/DDBJ whole genome shotgun (WGS) entry which is preliminary data.</text>
</comment>
<evidence type="ECO:0000313" key="1">
    <source>
        <dbReference type="EMBL" id="MCU6698893.1"/>
    </source>
</evidence>
<gene>
    <name evidence="1" type="ORF">OCV65_01365</name>
</gene>
<proteinExistence type="predicted"/>
<name>A0ABT2S310_9FIRM</name>